<organism evidence="2 3">
    <name type="scientific">Artemia franciscana</name>
    <name type="common">Brine shrimp</name>
    <name type="synonym">Artemia sanfranciscana</name>
    <dbReference type="NCBI Taxonomy" id="6661"/>
    <lineage>
        <taxon>Eukaryota</taxon>
        <taxon>Metazoa</taxon>
        <taxon>Ecdysozoa</taxon>
        <taxon>Arthropoda</taxon>
        <taxon>Crustacea</taxon>
        <taxon>Branchiopoda</taxon>
        <taxon>Anostraca</taxon>
        <taxon>Artemiidae</taxon>
        <taxon>Artemia</taxon>
    </lineage>
</organism>
<gene>
    <name evidence="2" type="ORF">QYM36_001598</name>
</gene>
<evidence type="ECO:0000313" key="2">
    <source>
        <dbReference type="EMBL" id="KAK2725203.1"/>
    </source>
</evidence>
<keyword evidence="3" id="KW-1185">Reference proteome</keyword>
<comment type="caution">
    <text evidence="2">The sequence shown here is derived from an EMBL/GenBank/DDBJ whole genome shotgun (WGS) entry which is preliminary data.</text>
</comment>
<evidence type="ECO:0000313" key="3">
    <source>
        <dbReference type="Proteomes" id="UP001187531"/>
    </source>
</evidence>
<name>A0AA88LBG6_ARTSF</name>
<dbReference type="EMBL" id="JAVRJZ010000003">
    <property type="protein sequence ID" value="KAK2725203.1"/>
    <property type="molecule type" value="Genomic_DNA"/>
</dbReference>
<feature type="region of interest" description="Disordered" evidence="1">
    <location>
        <begin position="60"/>
        <end position="102"/>
    </location>
</feature>
<evidence type="ECO:0000256" key="1">
    <source>
        <dbReference type="SAM" id="MobiDB-lite"/>
    </source>
</evidence>
<feature type="compositionally biased region" description="Basic and acidic residues" evidence="1">
    <location>
        <begin position="84"/>
        <end position="102"/>
    </location>
</feature>
<feature type="non-terminal residue" evidence="2">
    <location>
        <position position="102"/>
    </location>
</feature>
<dbReference type="Proteomes" id="UP001187531">
    <property type="component" value="Unassembled WGS sequence"/>
</dbReference>
<proteinExistence type="predicted"/>
<dbReference type="AlphaFoldDB" id="A0AA88LBG6"/>
<protein>
    <submittedName>
        <fullName evidence="2">Uncharacterized protein</fullName>
    </submittedName>
</protein>
<sequence>MSEVSVIENFEVAKPIFWVKNLPGDEIKDIESVVRFMLVVDVNHYPTFFKKDLPGLASRKGHKTIKDVSSKQPSSTNATAESCPEEKAVTRQDREKNERHKF</sequence>
<feature type="compositionally biased region" description="Polar residues" evidence="1">
    <location>
        <begin position="70"/>
        <end position="80"/>
    </location>
</feature>
<accession>A0AA88LBG6</accession>
<reference evidence="2" key="1">
    <citation type="submission" date="2023-07" db="EMBL/GenBank/DDBJ databases">
        <title>Chromosome-level genome assembly of Artemia franciscana.</title>
        <authorList>
            <person name="Jo E."/>
        </authorList>
    </citation>
    <scope>NUCLEOTIDE SEQUENCE</scope>
    <source>
        <tissue evidence="2">Whole body</tissue>
    </source>
</reference>